<name>A0A2S5KT54_9PROT</name>
<feature type="region of interest" description="Disordered" evidence="1">
    <location>
        <begin position="92"/>
        <end position="137"/>
    </location>
</feature>
<feature type="compositionally biased region" description="Low complexity" evidence="1">
    <location>
        <begin position="111"/>
        <end position="121"/>
    </location>
</feature>
<protein>
    <submittedName>
        <fullName evidence="2">Uncharacterized protein</fullName>
    </submittedName>
</protein>
<reference evidence="2 3" key="1">
    <citation type="submission" date="2018-02" db="EMBL/GenBank/DDBJ databases">
        <title>novel marine gammaproteobacteria from coastal saline agro ecosystem.</title>
        <authorList>
            <person name="Krishnan R."/>
            <person name="Ramesh Kumar N."/>
        </authorList>
    </citation>
    <scope>NUCLEOTIDE SEQUENCE [LARGE SCALE GENOMIC DNA]</scope>
    <source>
        <strain evidence="2 3">228</strain>
    </source>
</reference>
<accession>A0A2S5KT54</accession>
<evidence type="ECO:0000313" key="3">
    <source>
        <dbReference type="Proteomes" id="UP000238196"/>
    </source>
</evidence>
<proteinExistence type="predicted"/>
<sequence>MKEDFREFAMTIKITPTTTVLPQDGSQPTSKGWQWGVSSPALDALRHLPLPRQQPASSALTQAQRQQLAPMLQQPVDWQGLPVAELLHGMPSLFGGGAAVAPGAKAEEQAPEAAPAQNEQELPSGHHRPLSAESDSG</sequence>
<feature type="region of interest" description="Disordered" evidence="1">
    <location>
        <begin position="50"/>
        <end position="71"/>
    </location>
</feature>
<dbReference type="Proteomes" id="UP000238196">
    <property type="component" value="Unassembled WGS sequence"/>
</dbReference>
<evidence type="ECO:0000313" key="2">
    <source>
        <dbReference type="EMBL" id="PPC78031.1"/>
    </source>
</evidence>
<evidence type="ECO:0000256" key="1">
    <source>
        <dbReference type="SAM" id="MobiDB-lite"/>
    </source>
</evidence>
<dbReference type="EMBL" id="PRLP01000021">
    <property type="protein sequence ID" value="PPC78031.1"/>
    <property type="molecule type" value="Genomic_DNA"/>
</dbReference>
<dbReference type="AlphaFoldDB" id="A0A2S5KT54"/>
<gene>
    <name evidence="2" type="ORF">C4K68_07215</name>
</gene>
<organism evidence="2 3">
    <name type="scientific">Proteobacteria bacterium 228</name>
    <dbReference type="NCBI Taxonomy" id="2083153"/>
    <lineage>
        <taxon>Bacteria</taxon>
        <taxon>Pseudomonadati</taxon>
        <taxon>Pseudomonadota</taxon>
    </lineage>
</organism>
<feature type="compositionally biased region" description="Polar residues" evidence="1">
    <location>
        <begin position="54"/>
        <end position="67"/>
    </location>
</feature>
<comment type="caution">
    <text evidence="2">The sequence shown here is derived from an EMBL/GenBank/DDBJ whole genome shotgun (WGS) entry which is preliminary data.</text>
</comment>